<gene>
    <name evidence="1" type="primary">E</name>
    <name evidence="1" type="ORF">GCM10010082_31800</name>
</gene>
<dbReference type="EMBL" id="BMZM01000006">
    <property type="protein sequence ID" value="GHC34713.1"/>
    <property type="molecule type" value="Genomic_DNA"/>
</dbReference>
<proteinExistence type="predicted"/>
<evidence type="ECO:0000313" key="2">
    <source>
        <dbReference type="Proteomes" id="UP000604243"/>
    </source>
</evidence>
<reference evidence="2" key="1">
    <citation type="journal article" date="2019" name="Int. J. Syst. Evol. Microbiol.">
        <title>The Global Catalogue of Microorganisms (GCM) 10K type strain sequencing project: providing services to taxonomists for standard genome sequencing and annotation.</title>
        <authorList>
            <consortium name="The Broad Institute Genomics Platform"/>
            <consortium name="The Broad Institute Genome Sequencing Center for Infectious Disease"/>
            <person name="Wu L."/>
            <person name="Ma J."/>
        </authorList>
    </citation>
    <scope>NUCLEOTIDE SEQUENCE [LARGE SCALE GENOMIC DNA]</scope>
    <source>
        <strain evidence="2">KCTC 42082</strain>
    </source>
</reference>
<dbReference type="Proteomes" id="UP000604243">
    <property type="component" value="Unassembled WGS sequence"/>
</dbReference>
<comment type="caution">
    <text evidence="1">The sequence shown here is derived from an EMBL/GenBank/DDBJ whole genome shotgun (WGS) entry which is preliminary data.</text>
</comment>
<accession>A0ABQ3FQY8</accession>
<dbReference type="InterPro" id="IPR019289">
    <property type="entry name" value="Phage_tail_E/E"/>
</dbReference>
<name>A0ABQ3FQY8_9GAMM</name>
<evidence type="ECO:0000313" key="1">
    <source>
        <dbReference type="EMBL" id="GHC34713.1"/>
    </source>
</evidence>
<keyword evidence="2" id="KW-1185">Reference proteome</keyword>
<organism evidence="1 2">
    <name type="scientific">Kushneria pakistanensis</name>
    <dbReference type="NCBI Taxonomy" id="1508770"/>
    <lineage>
        <taxon>Bacteria</taxon>
        <taxon>Pseudomonadati</taxon>
        <taxon>Pseudomonadota</taxon>
        <taxon>Gammaproteobacteria</taxon>
        <taxon>Oceanospirillales</taxon>
        <taxon>Halomonadaceae</taxon>
        <taxon>Kushneria</taxon>
    </lineage>
</organism>
<dbReference type="RefSeq" id="WP_189520078.1">
    <property type="nucleotide sequence ID" value="NZ_BMZM01000006.1"/>
</dbReference>
<sequence>METRTVPLANPITRGKDDSAQTIDTVTLREPTSGELRGLDNFSILRMDINAHRTLVPRLSNITVNEFDALRPKDLLAVQQEVVAFFTE</sequence>
<protein>
    <submittedName>
        <fullName evidence="1">Tail protein</fullName>
    </submittedName>
</protein>
<dbReference type="Pfam" id="PF10109">
    <property type="entry name" value="Phage_TAC_7"/>
    <property type="match status" value="1"/>
</dbReference>